<dbReference type="SMART" id="SM00827">
    <property type="entry name" value="PKS_AT"/>
    <property type="match status" value="1"/>
</dbReference>
<comment type="catalytic activity">
    <reaction evidence="3 4">
        <text>holo-[ACP] + malonyl-CoA = malonyl-[ACP] + CoA</text>
        <dbReference type="Rhea" id="RHEA:41792"/>
        <dbReference type="Rhea" id="RHEA-COMP:9623"/>
        <dbReference type="Rhea" id="RHEA-COMP:9685"/>
        <dbReference type="ChEBI" id="CHEBI:57287"/>
        <dbReference type="ChEBI" id="CHEBI:57384"/>
        <dbReference type="ChEBI" id="CHEBI:64479"/>
        <dbReference type="ChEBI" id="CHEBI:78449"/>
        <dbReference type="EC" id="2.3.1.39"/>
    </reaction>
</comment>
<dbReference type="GO" id="GO:0006633">
    <property type="term" value="P:fatty acid biosynthetic process"/>
    <property type="evidence" value="ECO:0007669"/>
    <property type="project" value="TreeGrafter"/>
</dbReference>
<dbReference type="SUPFAM" id="SSF55048">
    <property type="entry name" value="Probable ACP-binding domain of malonyl-CoA ACP transacylase"/>
    <property type="match status" value="1"/>
</dbReference>
<keyword evidence="1 4" id="KW-0808">Transferase</keyword>
<feature type="domain" description="Malonyl-CoA:ACP transacylase (MAT)" evidence="6">
    <location>
        <begin position="7"/>
        <end position="290"/>
    </location>
</feature>
<dbReference type="EMBL" id="CP053586">
    <property type="protein sequence ID" value="WNZ23619.1"/>
    <property type="molecule type" value="Genomic_DNA"/>
</dbReference>
<evidence type="ECO:0000256" key="4">
    <source>
        <dbReference type="PIRNR" id="PIRNR000446"/>
    </source>
</evidence>
<evidence type="ECO:0000256" key="2">
    <source>
        <dbReference type="ARBA" id="ARBA00023315"/>
    </source>
</evidence>
<accession>A0AA96WEH2</accession>
<dbReference type="NCBIfam" id="TIGR00128">
    <property type="entry name" value="fabD"/>
    <property type="match status" value="1"/>
</dbReference>
<evidence type="ECO:0000256" key="3">
    <source>
        <dbReference type="ARBA" id="ARBA00048462"/>
    </source>
</evidence>
<dbReference type="PANTHER" id="PTHR42681:SF1">
    <property type="entry name" value="MALONYL-COA-ACYL CARRIER PROTEIN TRANSACYLASE, MITOCHONDRIAL"/>
    <property type="match status" value="1"/>
</dbReference>
<dbReference type="InterPro" id="IPR050858">
    <property type="entry name" value="Mal-CoA-ACP_Trans/PKS_FabD"/>
</dbReference>
<evidence type="ECO:0000256" key="1">
    <source>
        <dbReference type="ARBA" id="ARBA00022679"/>
    </source>
</evidence>
<dbReference type="PANTHER" id="PTHR42681">
    <property type="entry name" value="MALONYL-COA-ACYL CARRIER PROTEIN TRANSACYLASE, MITOCHONDRIAL"/>
    <property type="match status" value="1"/>
</dbReference>
<dbReference type="InterPro" id="IPR001227">
    <property type="entry name" value="Ac_transferase_dom_sf"/>
</dbReference>
<sequence>MTKTAWVFPGQGSQAIGMGADLYSLAAAQAKFQQAEQILGWSVPEICQNLDDKVSRTLYTQPCLYVIESILADLMRDRGEQPDLVAGHSLGEYVALYVAGVFDFESGLRLVKRRAELMDAASEGVMAALLGFDREQLEQQIAQTPDVVLANDNNAGQVVISGSIEAVDAILANVKAKRAVKLNVSGAFHSPLMAGAAAEFQEVLDQVEFRAARVPVLSNVDPTPATDAEVLKDRLNRQMTGSVRWREISLQMPEAGIERVVEVGPGKVLTGIIKRTCPTLALVNVSTLSELPTPAPVA</sequence>
<comment type="similarity">
    <text evidence="4">Belongs to the fabD family.</text>
</comment>
<dbReference type="GO" id="GO:0005829">
    <property type="term" value="C:cytosol"/>
    <property type="evidence" value="ECO:0007669"/>
    <property type="project" value="TreeGrafter"/>
</dbReference>
<dbReference type="AlphaFoldDB" id="A0AA96WEH2"/>
<feature type="active site" evidence="5">
    <location>
        <position position="89"/>
    </location>
</feature>
<name>A0AA96WEH2_9CYAN</name>
<dbReference type="EC" id="2.3.1.39" evidence="4"/>
<dbReference type="SUPFAM" id="SSF52151">
    <property type="entry name" value="FabD/lysophospholipase-like"/>
    <property type="match status" value="1"/>
</dbReference>
<dbReference type="InterPro" id="IPR024925">
    <property type="entry name" value="Malonyl_CoA-ACP_transAc"/>
</dbReference>
<reference evidence="7" key="1">
    <citation type="submission" date="2020-05" db="EMBL/GenBank/DDBJ databases">
        <authorList>
            <person name="Zhu T."/>
            <person name="Keshari N."/>
            <person name="Lu X."/>
        </authorList>
    </citation>
    <scope>NUCLEOTIDE SEQUENCE</scope>
    <source>
        <strain evidence="7">NK1-12</strain>
    </source>
</reference>
<evidence type="ECO:0000313" key="7">
    <source>
        <dbReference type="EMBL" id="WNZ23619.1"/>
    </source>
</evidence>
<dbReference type="InterPro" id="IPR004410">
    <property type="entry name" value="Malonyl_CoA-ACP_transAc_FabD"/>
</dbReference>
<organism evidence="7">
    <name type="scientific">Leptolyngbya sp. NK1-12</name>
    <dbReference type="NCBI Taxonomy" id="2547451"/>
    <lineage>
        <taxon>Bacteria</taxon>
        <taxon>Bacillati</taxon>
        <taxon>Cyanobacteriota</taxon>
        <taxon>Cyanophyceae</taxon>
        <taxon>Leptolyngbyales</taxon>
        <taxon>Leptolyngbyaceae</taxon>
        <taxon>Leptolyngbya group</taxon>
        <taxon>Leptolyngbya</taxon>
    </lineage>
</organism>
<dbReference type="PIRSF" id="PIRSF000446">
    <property type="entry name" value="Mct"/>
    <property type="match status" value="1"/>
</dbReference>
<dbReference type="InterPro" id="IPR014043">
    <property type="entry name" value="Acyl_transferase_dom"/>
</dbReference>
<dbReference type="Pfam" id="PF00698">
    <property type="entry name" value="Acyl_transf_1"/>
    <property type="match status" value="1"/>
</dbReference>
<evidence type="ECO:0000256" key="5">
    <source>
        <dbReference type="PIRSR" id="PIRSR000446-1"/>
    </source>
</evidence>
<dbReference type="Gene3D" id="3.40.366.10">
    <property type="entry name" value="Malonyl-Coenzyme A Acyl Carrier Protein, domain 2"/>
    <property type="match status" value="1"/>
</dbReference>
<dbReference type="InterPro" id="IPR016035">
    <property type="entry name" value="Acyl_Trfase/lysoPLipase"/>
</dbReference>
<keyword evidence="2 4" id="KW-0012">Acyltransferase</keyword>
<dbReference type="RefSeq" id="WP_316435327.1">
    <property type="nucleotide sequence ID" value="NZ_CP053586.1"/>
</dbReference>
<dbReference type="InterPro" id="IPR016036">
    <property type="entry name" value="Malonyl_transacylase_ACP-bd"/>
</dbReference>
<proteinExistence type="inferred from homology"/>
<evidence type="ECO:0000259" key="6">
    <source>
        <dbReference type="SMART" id="SM00827"/>
    </source>
</evidence>
<protein>
    <recommendedName>
        <fullName evidence="4">Malonyl CoA-acyl carrier protein transacylase</fullName>
        <ecNumber evidence="4">2.3.1.39</ecNumber>
    </recommendedName>
</protein>
<gene>
    <name evidence="7" type="primary">fabD</name>
    <name evidence="7" type="ORF">HJG54_12660</name>
</gene>
<feature type="active site" evidence="5">
    <location>
        <position position="189"/>
    </location>
</feature>
<dbReference type="Gene3D" id="3.30.70.250">
    <property type="entry name" value="Malonyl-CoA ACP transacylase, ACP-binding"/>
    <property type="match status" value="1"/>
</dbReference>
<dbReference type="GO" id="GO:0004314">
    <property type="term" value="F:[acyl-carrier-protein] S-malonyltransferase activity"/>
    <property type="evidence" value="ECO:0007669"/>
    <property type="project" value="UniProtKB-EC"/>
</dbReference>